<protein>
    <submittedName>
        <fullName evidence="2">Uncharacterized protein</fullName>
    </submittedName>
</protein>
<organism evidence="2 3">
    <name type="scientific">Hibiscus sabdariffa</name>
    <name type="common">roselle</name>
    <dbReference type="NCBI Taxonomy" id="183260"/>
    <lineage>
        <taxon>Eukaryota</taxon>
        <taxon>Viridiplantae</taxon>
        <taxon>Streptophyta</taxon>
        <taxon>Embryophyta</taxon>
        <taxon>Tracheophyta</taxon>
        <taxon>Spermatophyta</taxon>
        <taxon>Magnoliopsida</taxon>
        <taxon>eudicotyledons</taxon>
        <taxon>Gunneridae</taxon>
        <taxon>Pentapetalae</taxon>
        <taxon>rosids</taxon>
        <taxon>malvids</taxon>
        <taxon>Malvales</taxon>
        <taxon>Malvaceae</taxon>
        <taxon>Malvoideae</taxon>
        <taxon>Hibiscus</taxon>
    </lineage>
</organism>
<evidence type="ECO:0000313" key="2">
    <source>
        <dbReference type="EMBL" id="KAK8523607.1"/>
    </source>
</evidence>
<feature type="compositionally biased region" description="Low complexity" evidence="1">
    <location>
        <begin position="51"/>
        <end position="62"/>
    </location>
</feature>
<evidence type="ECO:0000256" key="1">
    <source>
        <dbReference type="SAM" id="MobiDB-lite"/>
    </source>
</evidence>
<sequence length="73" mass="8548">MSPPNRPIKTRNEKLTKIEYQEPRKNHPFSVNHDNNRHGSRKNRGVDLRENPNTGNENPTNNLRFENEVELGT</sequence>
<dbReference type="EMBL" id="JBBPBM010000042">
    <property type="protein sequence ID" value="KAK8523607.1"/>
    <property type="molecule type" value="Genomic_DNA"/>
</dbReference>
<feature type="region of interest" description="Disordered" evidence="1">
    <location>
        <begin position="1"/>
        <end position="73"/>
    </location>
</feature>
<accession>A0ABR2CVE9</accession>
<name>A0ABR2CVE9_9ROSI</name>
<proteinExistence type="predicted"/>
<reference evidence="2 3" key="1">
    <citation type="journal article" date="2024" name="G3 (Bethesda)">
        <title>Genome assembly of Hibiscus sabdariffa L. provides insights into metabolisms of medicinal natural products.</title>
        <authorList>
            <person name="Kim T."/>
        </authorList>
    </citation>
    <scope>NUCLEOTIDE SEQUENCE [LARGE SCALE GENOMIC DNA]</scope>
    <source>
        <strain evidence="2">TK-2024</strain>
        <tissue evidence="2">Old leaves</tissue>
    </source>
</reference>
<comment type="caution">
    <text evidence="2">The sequence shown here is derived from an EMBL/GenBank/DDBJ whole genome shotgun (WGS) entry which is preliminary data.</text>
</comment>
<evidence type="ECO:0000313" key="3">
    <source>
        <dbReference type="Proteomes" id="UP001472677"/>
    </source>
</evidence>
<dbReference type="Proteomes" id="UP001472677">
    <property type="component" value="Unassembled WGS sequence"/>
</dbReference>
<feature type="compositionally biased region" description="Basic and acidic residues" evidence="1">
    <location>
        <begin position="10"/>
        <end position="25"/>
    </location>
</feature>
<keyword evidence="3" id="KW-1185">Reference proteome</keyword>
<gene>
    <name evidence="2" type="ORF">V6N12_013692</name>
</gene>